<evidence type="ECO:0000313" key="13">
    <source>
        <dbReference type="Proteomes" id="UP000190774"/>
    </source>
</evidence>
<dbReference type="EMBL" id="FUYE01000011">
    <property type="protein sequence ID" value="SKB01131.1"/>
    <property type="molecule type" value="Genomic_DNA"/>
</dbReference>
<dbReference type="Pfam" id="PF19293">
    <property type="entry name" value="CdaA_N"/>
    <property type="match status" value="1"/>
</dbReference>
<reference evidence="13" key="1">
    <citation type="submission" date="2017-02" db="EMBL/GenBank/DDBJ databases">
        <authorList>
            <person name="Varghese N."/>
            <person name="Submissions S."/>
        </authorList>
    </citation>
    <scope>NUCLEOTIDE SEQUENCE [LARGE SCALE GENOMIC DNA]</scope>
    <source>
        <strain evidence="13">ATCC 700200</strain>
    </source>
</reference>
<keyword evidence="3 10" id="KW-0808">Transferase</keyword>
<dbReference type="Pfam" id="PF02457">
    <property type="entry name" value="DAC"/>
    <property type="match status" value="1"/>
</dbReference>
<dbReference type="GO" id="GO:0106408">
    <property type="term" value="F:diadenylate cyclase activity"/>
    <property type="evidence" value="ECO:0007669"/>
    <property type="project" value="UniProtKB-EC"/>
</dbReference>
<dbReference type="GO" id="GO:0006171">
    <property type="term" value="P:cAMP biosynthetic process"/>
    <property type="evidence" value="ECO:0007669"/>
    <property type="project" value="InterPro"/>
</dbReference>
<evidence type="ECO:0000256" key="5">
    <source>
        <dbReference type="ARBA" id="ARBA00022695"/>
    </source>
</evidence>
<evidence type="ECO:0000256" key="9">
    <source>
        <dbReference type="ARBA" id="ARBA00023136"/>
    </source>
</evidence>
<dbReference type="PIRSF" id="PIRSF004793">
    <property type="entry name" value="UCP004793"/>
    <property type="match status" value="1"/>
</dbReference>
<evidence type="ECO:0000313" key="12">
    <source>
        <dbReference type="EMBL" id="SKB01131.1"/>
    </source>
</evidence>
<feature type="transmembrane region" description="Helical" evidence="10">
    <location>
        <begin position="60"/>
        <end position="79"/>
    </location>
</feature>
<dbReference type="InterPro" id="IPR045585">
    <property type="entry name" value="CdaA_N"/>
</dbReference>
<dbReference type="GO" id="GO:0005524">
    <property type="term" value="F:ATP binding"/>
    <property type="evidence" value="ECO:0007669"/>
    <property type="project" value="UniProtKB-UniRule"/>
</dbReference>
<dbReference type="SUPFAM" id="SSF143597">
    <property type="entry name" value="YojJ-like"/>
    <property type="match status" value="1"/>
</dbReference>
<dbReference type="PROSITE" id="PS51794">
    <property type="entry name" value="DAC"/>
    <property type="match status" value="1"/>
</dbReference>
<comment type="similarity">
    <text evidence="10">Belongs to the adenylate cyclase family. DacA/CdaA subfamily.</text>
</comment>
<comment type="function">
    <text evidence="10">Catalyzes the condensation of 2 ATP molecules into cyclic di-AMP (c-di-AMP), a second messenger used to regulate differing processes in different bacteria.</text>
</comment>
<dbReference type="AlphaFoldDB" id="A0A1T4YIN6"/>
<keyword evidence="7 10" id="KW-0067">ATP-binding</keyword>
<evidence type="ECO:0000259" key="11">
    <source>
        <dbReference type="PROSITE" id="PS51794"/>
    </source>
</evidence>
<gene>
    <name evidence="10" type="primary">dacA</name>
    <name evidence="12" type="ORF">SAMN02745166_03316</name>
</gene>
<dbReference type="PANTHER" id="PTHR34185:SF1">
    <property type="entry name" value="DIADENYLATE CYCLASE"/>
    <property type="match status" value="1"/>
</dbReference>
<comment type="caution">
    <text evidence="10">Lacks conserved residue(s) required for the propagation of feature annotation.</text>
</comment>
<keyword evidence="13" id="KW-1185">Reference proteome</keyword>
<feature type="domain" description="DAC" evidence="11">
    <location>
        <begin position="80"/>
        <end position="235"/>
    </location>
</feature>
<dbReference type="Gene3D" id="3.40.1700.10">
    <property type="entry name" value="DNA integrity scanning protein, DisA, N-terminal domain"/>
    <property type="match status" value="1"/>
</dbReference>
<dbReference type="InterPro" id="IPR003390">
    <property type="entry name" value="DNA_integrity_scan_DisA_N"/>
</dbReference>
<dbReference type="Proteomes" id="UP000190774">
    <property type="component" value="Unassembled WGS sequence"/>
</dbReference>
<dbReference type="InterPro" id="IPR034701">
    <property type="entry name" value="CdaA"/>
</dbReference>
<feature type="transmembrane region" description="Helical" evidence="10">
    <location>
        <begin position="36"/>
        <end position="54"/>
    </location>
</feature>
<evidence type="ECO:0000256" key="2">
    <source>
        <dbReference type="ARBA" id="ARBA00022475"/>
    </source>
</evidence>
<keyword evidence="4 10" id="KW-0812">Transmembrane</keyword>
<dbReference type="OrthoDB" id="9807385at2"/>
<dbReference type="NCBIfam" id="TIGR00159">
    <property type="entry name" value="diadenylate cyclase CdaA"/>
    <property type="match status" value="1"/>
</dbReference>
<evidence type="ECO:0000256" key="8">
    <source>
        <dbReference type="ARBA" id="ARBA00022989"/>
    </source>
</evidence>
<keyword evidence="2 10" id="KW-1003">Cell membrane</keyword>
<sequence length="267" mass="29573">MWEFLIQHWRDGVEILILAVLVYQAYLFFRATRGARILTGLLVLLLGLALVSQLLELEVITWLLQRISVFLAIALVVLFQPELRRVLAELGSHRFFSLNRPDPESLDVLLVAMKQLSARRCGALFALQRGISLRLLAETGVAVDAKLSPELITTIFHPKTALHDGGAIIDQGRIASAGCVFPVSQKEVRDRAIGLRHRAAMGVTEETDAIALIVSEESGALSIAYRGKLEHDLEPDELRNRLNELLTFGTAAPEPIQEEPTRELGSI</sequence>
<evidence type="ECO:0000256" key="3">
    <source>
        <dbReference type="ARBA" id="ARBA00022679"/>
    </source>
</evidence>
<evidence type="ECO:0000256" key="7">
    <source>
        <dbReference type="ARBA" id="ARBA00022840"/>
    </source>
</evidence>
<evidence type="ECO:0000256" key="1">
    <source>
        <dbReference type="ARBA" id="ARBA00000877"/>
    </source>
</evidence>
<dbReference type="RefSeq" id="WP_078814500.1">
    <property type="nucleotide sequence ID" value="NZ_FUYE01000011.1"/>
</dbReference>
<dbReference type="GO" id="GO:0004016">
    <property type="term" value="F:adenylate cyclase activity"/>
    <property type="evidence" value="ECO:0007669"/>
    <property type="project" value="UniProtKB-UniRule"/>
</dbReference>
<dbReference type="STRING" id="48467.SAMN02745166_03316"/>
<organism evidence="12 13">
    <name type="scientific">Prosthecobacter debontii</name>
    <dbReference type="NCBI Taxonomy" id="48467"/>
    <lineage>
        <taxon>Bacteria</taxon>
        <taxon>Pseudomonadati</taxon>
        <taxon>Verrucomicrobiota</taxon>
        <taxon>Verrucomicrobiia</taxon>
        <taxon>Verrucomicrobiales</taxon>
        <taxon>Verrucomicrobiaceae</taxon>
        <taxon>Prosthecobacter</taxon>
    </lineage>
</organism>
<keyword evidence="5 10" id="KW-0548">Nucleotidyltransferase</keyword>
<dbReference type="InterPro" id="IPR036888">
    <property type="entry name" value="DNA_integrity_DisA_N_sf"/>
</dbReference>
<evidence type="ECO:0000256" key="4">
    <source>
        <dbReference type="ARBA" id="ARBA00022692"/>
    </source>
</evidence>
<dbReference type="InterPro" id="IPR050338">
    <property type="entry name" value="DisA"/>
</dbReference>
<keyword evidence="8 10" id="KW-1133">Transmembrane helix</keyword>
<comment type="catalytic activity">
    <reaction evidence="1 10">
        <text>2 ATP = 3',3'-c-di-AMP + 2 diphosphate</text>
        <dbReference type="Rhea" id="RHEA:35655"/>
        <dbReference type="ChEBI" id="CHEBI:30616"/>
        <dbReference type="ChEBI" id="CHEBI:33019"/>
        <dbReference type="ChEBI" id="CHEBI:71500"/>
        <dbReference type="EC" id="2.7.7.85"/>
    </reaction>
</comment>
<dbReference type="HAMAP" id="MF_01499">
    <property type="entry name" value="DacA"/>
    <property type="match status" value="1"/>
</dbReference>
<accession>A0A1T4YIN6</accession>
<evidence type="ECO:0000256" key="6">
    <source>
        <dbReference type="ARBA" id="ARBA00022741"/>
    </source>
</evidence>
<name>A0A1T4YIN6_9BACT</name>
<dbReference type="InterPro" id="IPR014046">
    <property type="entry name" value="C-di-AMP_synthase"/>
</dbReference>
<comment type="subunit">
    <text evidence="10">Probably a homodimer.</text>
</comment>
<feature type="transmembrane region" description="Helical" evidence="10">
    <location>
        <begin position="12"/>
        <end position="29"/>
    </location>
</feature>
<dbReference type="PANTHER" id="PTHR34185">
    <property type="entry name" value="DIADENYLATE CYCLASE"/>
    <property type="match status" value="1"/>
</dbReference>
<protein>
    <recommendedName>
        <fullName evidence="10">Diadenylate cyclase</fullName>
        <shortName evidence="10">DAC</shortName>
        <ecNumber evidence="10">2.7.7.85</ecNumber>
    </recommendedName>
    <alternativeName>
        <fullName evidence="10">Cyclic-di-AMP synthase</fullName>
        <shortName evidence="10">c-di-AMP synthase</shortName>
    </alternativeName>
</protein>
<keyword evidence="9 10" id="KW-0472">Membrane</keyword>
<proteinExistence type="inferred from homology"/>
<evidence type="ECO:0000256" key="10">
    <source>
        <dbReference type="HAMAP-Rule" id="MF_01499"/>
    </source>
</evidence>
<keyword evidence="6 10" id="KW-0547">Nucleotide-binding</keyword>
<dbReference type="EC" id="2.7.7.85" evidence="10"/>